<evidence type="ECO:0000313" key="1">
    <source>
        <dbReference type="EMBL" id="GAA0715495.1"/>
    </source>
</evidence>
<dbReference type="RefSeq" id="WP_299894244.1">
    <property type="nucleotide sequence ID" value="NZ_BAAAGE010000001.1"/>
</dbReference>
<name>A0ABP3TQI4_9FLAO</name>
<keyword evidence="2" id="KW-1185">Reference proteome</keyword>
<gene>
    <name evidence="1" type="ORF">GCM10009430_10000</name>
</gene>
<dbReference type="InterPro" id="IPR003489">
    <property type="entry name" value="RHF/RaiA"/>
</dbReference>
<protein>
    <recommendedName>
        <fullName evidence="3">Sigma-54 modulation protein</fullName>
    </recommendedName>
</protein>
<dbReference type="InterPro" id="IPR036567">
    <property type="entry name" value="RHF-like"/>
</dbReference>
<dbReference type="SUPFAM" id="SSF69754">
    <property type="entry name" value="Ribosome binding protein Y (YfiA homologue)"/>
    <property type="match status" value="1"/>
</dbReference>
<dbReference type="Pfam" id="PF02482">
    <property type="entry name" value="Ribosomal_S30AE"/>
    <property type="match status" value="1"/>
</dbReference>
<reference evidence="2" key="1">
    <citation type="journal article" date="2019" name="Int. J. Syst. Evol. Microbiol.">
        <title>The Global Catalogue of Microorganisms (GCM) 10K type strain sequencing project: providing services to taxonomists for standard genome sequencing and annotation.</title>
        <authorList>
            <consortium name="The Broad Institute Genomics Platform"/>
            <consortium name="The Broad Institute Genome Sequencing Center for Infectious Disease"/>
            <person name="Wu L."/>
            <person name="Ma J."/>
        </authorList>
    </citation>
    <scope>NUCLEOTIDE SEQUENCE [LARGE SCALE GENOMIC DNA]</scope>
    <source>
        <strain evidence="2">JCM 15974</strain>
    </source>
</reference>
<organism evidence="1 2">
    <name type="scientific">Aquimarina litoralis</name>
    <dbReference type="NCBI Taxonomy" id="584605"/>
    <lineage>
        <taxon>Bacteria</taxon>
        <taxon>Pseudomonadati</taxon>
        <taxon>Bacteroidota</taxon>
        <taxon>Flavobacteriia</taxon>
        <taxon>Flavobacteriales</taxon>
        <taxon>Flavobacteriaceae</taxon>
        <taxon>Aquimarina</taxon>
    </lineage>
</organism>
<evidence type="ECO:0000313" key="2">
    <source>
        <dbReference type="Proteomes" id="UP001501758"/>
    </source>
</evidence>
<dbReference type="EMBL" id="BAAAGE010000001">
    <property type="protein sequence ID" value="GAA0715495.1"/>
    <property type="molecule type" value="Genomic_DNA"/>
</dbReference>
<proteinExistence type="predicted"/>
<evidence type="ECO:0008006" key="3">
    <source>
        <dbReference type="Google" id="ProtNLM"/>
    </source>
</evidence>
<accession>A0ABP3TQI4</accession>
<dbReference type="Gene3D" id="3.30.160.100">
    <property type="entry name" value="Ribosome hibernation promotion factor-like"/>
    <property type="match status" value="1"/>
</dbReference>
<sequence length="100" mass="11629">MKTIFEYTNISASDRLETQVKDKLDMIEEKFPFVIRADIFFKKTNASNNEKAHHCGIRLSAPGPRIYASSDENNFIDAINETIRDLKDQLERRKEGMKAY</sequence>
<dbReference type="Proteomes" id="UP001501758">
    <property type="component" value="Unassembled WGS sequence"/>
</dbReference>
<comment type="caution">
    <text evidence="1">The sequence shown here is derived from an EMBL/GenBank/DDBJ whole genome shotgun (WGS) entry which is preliminary data.</text>
</comment>